<organism evidence="2 3">
    <name type="scientific">Isoptericola luteus</name>
    <dbReference type="NCBI Taxonomy" id="2879484"/>
    <lineage>
        <taxon>Bacteria</taxon>
        <taxon>Bacillati</taxon>
        <taxon>Actinomycetota</taxon>
        <taxon>Actinomycetes</taxon>
        <taxon>Micrococcales</taxon>
        <taxon>Promicromonosporaceae</taxon>
        <taxon>Isoptericola</taxon>
    </lineage>
</organism>
<reference evidence="2 3" key="1">
    <citation type="submission" date="2021-09" db="EMBL/GenBank/DDBJ databases">
        <title>Isoptericola luteus sp. nov., a novel bacterium isolated from Harbin, the capital city of Heilongjiang province.</title>
        <authorList>
            <person name="Li J."/>
        </authorList>
    </citation>
    <scope>NUCLEOTIDE SEQUENCE [LARGE SCALE GENOMIC DNA]</scope>
    <source>
        <strain evidence="2 3">NEAU-Y5</strain>
    </source>
</reference>
<feature type="region of interest" description="Disordered" evidence="1">
    <location>
        <begin position="1"/>
        <end position="59"/>
    </location>
</feature>
<evidence type="ECO:0000256" key="1">
    <source>
        <dbReference type="SAM" id="MobiDB-lite"/>
    </source>
</evidence>
<protein>
    <submittedName>
        <fullName evidence="2">Uncharacterized protein</fullName>
    </submittedName>
</protein>
<feature type="compositionally biased region" description="Acidic residues" evidence="1">
    <location>
        <begin position="153"/>
        <end position="163"/>
    </location>
</feature>
<dbReference type="Proteomes" id="UP001319870">
    <property type="component" value="Unassembled WGS sequence"/>
</dbReference>
<dbReference type="RefSeq" id="WP_225565978.1">
    <property type="nucleotide sequence ID" value="NZ_JAIXCQ010000008.1"/>
</dbReference>
<name>A0ABS7ZKA5_9MICO</name>
<accession>A0ABS7ZKA5</accession>
<keyword evidence="3" id="KW-1185">Reference proteome</keyword>
<proteinExistence type="predicted"/>
<dbReference type="EMBL" id="JAIXCQ010000008">
    <property type="protein sequence ID" value="MCA5894215.1"/>
    <property type="molecule type" value="Genomic_DNA"/>
</dbReference>
<comment type="caution">
    <text evidence="2">The sequence shown here is derived from an EMBL/GenBank/DDBJ whole genome shotgun (WGS) entry which is preliminary data.</text>
</comment>
<evidence type="ECO:0000313" key="3">
    <source>
        <dbReference type="Proteomes" id="UP001319870"/>
    </source>
</evidence>
<gene>
    <name evidence="2" type="ORF">LEP48_12775</name>
</gene>
<feature type="region of interest" description="Disordered" evidence="1">
    <location>
        <begin position="140"/>
        <end position="163"/>
    </location>
</feature>
<evidence type="ECO:0000313" key="2">
    <source>
        <dbReference type="EMBL" id="MCA5894215.1"/>
    </source>
</evidence>
<feature type="compositionally biased region" description="Basic and acidic residues" evidence="1">
    <location>
        <begin position="1"/>
        <end position="20"/>
    </location>
</feature>
<sequence length="163" mass="19151">MILHRRDLGRRGEAHDRDPLTLEAPTLFGTHPDDKLVLSPDTLGSDRPVDTRAGSGRHEAEIGGVVTELDEARGQDRFAWFRKSRKARRHDIGIILVPRQRLDPPEEHFLIFDDEPSRRQRQQALADVVRRRDRHPRRELRLDLCGRRHDHNTEDEDERSERR</sequence>